<feature type="compositionally biased region" description="Polar residues" evidence="6">
    <location>
        <begin position="145"/>
        <end position="163"/>
    </location>
</feature>
<feature type="region of interest" description="Disordered" evidence="6">
    <location>
        <begin position="144"/>
        <end position="167"/>
    </location>
</feature>
<protein>
    <submittedName>
        <fullName evidence="8">Transcription factor SEF1</fullName>
    </submittedName>
</protein>
<accession>A0ABR2IFC7</accession>
<dbReference type="PANTHER" id="PTHR31845:SF21">
    <property type="entry name" value="REGULATORY PROTEIN LEU3"/>
    <property type="match status" value="1"/>
</dbReference>
<dbReference type="InterPro" id="IPR051089">
    <property type="entry name" value="prtT"/>
</dbReference>
<evidence type="ECO:0000256" key="5">
    <source>
        <dbReference type="ARBA" id="ARBA00023242"/>
    </source>
</evidence>
<keyword evidence="3" id="KW-0238">DNA-binding</keyword>
<evidence type="ECO:0000313" key="9">
    <source>
        <dbReference type="Proteomes" id="UP001390339"/>
    </source>
</evidence>
<keyword evidence="9" id="KW-1185">Reference proteome</keyword>
<dbReference type="InterPro" id="IPR007219">
    <property type="entry name" value="XnlR_reg_dom"/>
</dbReference>
<feature type="compositionally biased region" description="Basic and acidic residues" evidence="6">
    <location>
        <begin position="651"/>
        <end position="660"/>
    </location>
</feature>
<evidence type="ECO:0000256" key="4">
    <source>
        <dbReference type="ARBA" id="ARBA00023163"/>
    </source>
</evidence>
<dbReference type="CDD" id="cd12148">
    <property type="entry name" value="fungal_TF_MHR"/>
    <property type="match status" value="1"/>
</dbReference>
<dbReference type="Gene3D" id="4.10.240.10">
    <property type="entry name" value="Zn(2)-C6 fungal-type DNA-binding domain"/>
    <property type="match status" value="1"/>
</dbReference>
<reference evidence="8 9" key="1">
    <citation type="journal article" date="2024" name="IMA Fungus">
        <title>Apiospora arundinis, a panoply of carbohydrate-active enzymes and secondary metabolites.</title>
        <authorList>
            <person name="Sorensen T."/>
            <person name="Petersen C."/>
            <person name="Muurmann A.T."/>
            <person name="Christiansen J.V."/>
            <person name="Brundto M.L."/>
            <person name="Overgaard C.K."/>
            <person name="Boysen A.T."/>
            <person name="Wollenberg R.D."/>
            <person name="Larsen T.O."/>
            <person name="Sorensen J.L."/>
            <person name="Nielsen K.L."/>
            <person name="Sondergaard T.E."/>
        </authorList>
    </citation>
    <scope>NUCLEOTIDE SEQUENCE [LARGE SCALE GENOMIC DNA]</scope>
    <source>
        <strain evidence="8 9">AAU 773</strain>
    </source>
</reference>
<evidence type="ECO:0000256" key="1">
    <source>
        <dbReference type="ARBA" id="ARBA00004123"/>
    </source>
</evidence>
<evidence type="ECO:0000259" key="7">
    <source>
        <dbReference type="Pfam" id="PF04082"/>
    </source>
</evidence>
<keyword evidence="5" id="KW-0539">Nucleus</keyword>
<comment type="subcellular location">
    <subcellularLocation>
        <location evidence="1">Nucleus</location>
    </subcellularLocation>
</comment>
<evidence type="ECO:0000313" key="8">
    <source>
        <dbReference type="EMBL" id="KAK8862267.1"/>
    </source>
</evidence>
<feature type="region of interest" description="Disordered" evidence="6">
    <location>
        <begin position="480"/>
        <end position="510"/>
    </location>
</feature>
<evidence type="ECO:0000256" key="6">
    <source>
        <dbReference type="SAM" id="MobiDB-lite"/>
    </source>
</evidence>
<feature type="domain" description="Xylanolytic transcriptional activator regulatory" evidence="7">
    <location>
        <begin position="193"/>
        <end position="345"/>
    </location>
</feature>
<dbReference type="PANTHER" id="PTHR31845">
    <property type="entry name" value="FINGER DOMAIN PROTEIN, PUTATIVE-RELATED"/>
    <property type="match status" value="1"/>
</dbReference>
<evidence type="ECO:0000256" key="3">
    <source>
        <dbReference type="ARBA" id="ARBA00023125"/>
    </source>
</evidence>
<feature type="region of interest" description="Disordered" evidence="6">
    <location>
        <begin position="43"/>
        <end position="63"/>
    </location>
</feature>
<comment type="caution">
    <text evidence="8">The sequence shown here is derived from an EMBL/GenBank/DDBJ whole genome shotgun (WGS) entry which is preliminary data.</text>
</comment>
<dbReference type="Pfam" id="PF04082">
    <property type="entry name" value="Fungal_trans"/>
    <property type="match status" value="1"/>
</dbReference>
<keyword evidence="2" id="KW-0805">Transcription regulation</keyword>
<organism evidence="8 9">
    <name type="scientific">Apiospora arundinis</name>
    <dbReference type="NCBI Taxonomy" id="335852"/>
    <lineage>
        <taxon>Eukaryota</taxon>
        <taxon>Fungi</taxon>
        <taxon>Dikarya</taxon>
        <taxon>Ascomycota</taxon>
        <taxon>Pezizomycotina</taxon>
        <taxon>Sordariomycetes</taxon>
        <taxon>Xylariomycetidae</taxon>
        <taxon>Amphisphaeriales</taxon>
        <taxon>Apiosporaceae</taxon>
        <taxon>Apiospora</taxon>
    </lineage>
</organism>
<dbReference type="InterPro" id="IPR036864">
    <property type="entry name" value="Zn2-C6_fun-type_DNA-bd_sf"/>
</dbReference>
<gene>
    <name evidence="8" type="ORF">PGQ11_008502</name>
</gene>
<feature type="region of interest" description="Disordered" evidence="6">
    <location>
        <begin position="628"/>
        <end position="674"/>
    </location>
</feature>
<name>A0ABR2IFC7_9PEZI</name>
<keyword evidence="4" id="KW-0804">Transcription</keyword>
<sequence length="739" mass="81943">MSSAFFKHHSQLWIQRTIKLKTANIATNLKLQLRIRSERLRSTPEVPNDGVGKPQLARRTASKDMHRMQASQDLTETLCQLKCDSKAKYPNPCSRCQSRHLRCTVDPMFKRTPARKRLEAMSKELQELRQKQGAEGSTRLALLSTEPSTSRDNSHTPNPSSSEAGGDDFEFDLEEVQLDGVVLKRELAIDAFKIFATYYHPQLPILGPISMPNIFQTCPLLFWAIIGIVSFRMSGPPYQELFQRLKQPFYNYLNREALIAPLPLRKIQAILCVCHWTLGAGIQMRDPSWLYSGIAMNASFYMRPGYVRNAEETSEDIDTRVNTWLGCFYVCNSLAMHLGLTPLISQPSELRTIKSLFSDYHGPQEFLTQVKVQQLIASFAGILWPNTNGLLIDVSLVQTIDEKLDEISDEQKADLGPDDTDMADFTDFTILTTKLHMYAAIVTRAPSGSTSRSILLKMGLGAALRIIDLAQSIMPRPAAATAAAGASSEERSDHENKNSTQQLELSREDRQRALSKKHSLGILFAAVFLLRYFSLNSAAPADERQRAANHVLEAHCLFRSWSLGPRDEYARAAVLLETLCRQAPAAARADADGSQQQKPRATDDRMGVSILFEAIDAAKELGNGRVTAVEEQTARPTGGLRGAGATSTEHTSSRVVEKGKQATAIEDEENPATHSEAAAVSAADMPSFYFDGGMGSMTGGQGGYEEGLPPHFWDNPMWDVFNFDFEAAASGQRLDDPFL</sequence>
<feature type="compositionally biased region" description="Basic and acidic residues" evidence="6">
    <location>
        <begin position="488"/>
        <end position="497"/>
    </location>
</feature>
<evidence type="ECO:0000256" key="2">
    <source>
        <dbReference type="ARBA" id="ARBA00023015"/>
    </source>
</evidence>
<dbReference type="EMBL" id="JAPCWZ010000005">
    <property type="protein sequence ID" value="KAK8862267.1"/>
    <property type="molecule type" value="Genomic_DNA"/>
</dbReference>
<proteinExistence type="predicted"/>
<dbReference type="Proteomes" id="UP001390339">
    <property type="component" value="Unassembled WGS sequence"/>
</dbReference>